<dbReference type="EC" id="2.7.13.3" evidence="2"/>
<dbReference type="InterPro" id="IPR051315">
    <property type="entry name" value="Bact_Chemotaxis_CheA"/>
</dbReference>
<protein>
    <recommendedName>
        <fullName evidence="3">Chemotaxis protein CheA</fullName>
        <ecNumber evidence="2">2.7.13.3</ecNumber>
    </recommendedName>
</protein>
<dbReference type="Gene3D" id="1.20.120.160">
    <property type="entry name" value="HPT domain"/>
    <property type="match status" value="1"/>
</dbReference>
<evidence type="ECO:0000256" key="10">
    <source>
        <dbReference type="ARBA" id="ARBA00023012"/>
    </source>
</evidence>
<dbReference type="PROSITE" id="PS50894">
    <property type="entry name" value="HPT"/>
    <property type="match status" value="1"/>
</dbReference>
<evidence type="ECO:0000256" key="12">
    <source>
        <dbReference type="PROSITE-ProRule" id="PRU00110"/>
    </source>
</evidence>
<keyword evidence="5 12" id="KW-0597">Phosphoprotein</keyword>
<dbReference type="InterPro" id="IPR036641">
    <property type="entry name" value="HPT_dom_sf"/>
</dbReference>
<dbReference type="Pfam" id="PF01627">
    <property type="entry name" value="Hpt"/>
    <property type="match status" value="1"/>
</dbReference>
<keyword evidence="4" id="KW-0145">Chemotaxis</keyword>
<accession>A0A2I0CQD1</accession>
<evidence type="ECO:0000256" key="2">
    <source>
        <dbReference type="ARBA" id="ARBA00012438"/>
    </source>
</evidence>
<dbReference type="InterPro" id="IPR036890">
    <property type="entry name" value="HATPase_C_sf"/>
</dbReference>
<evidence type="ECO:0000256" key="7">
    <source>
        <dbReference type="ARBA" id="ARBA00022741"/>
    </source>
</evidence>
<evidence type="ECO:0000256" key="6">
    <source>
        <dbReference type="ARBA" id="ARBA00022679"/>
    </source>
</evidence>
<dbReference type="PROSITE" id="PS50109">
    <property type="entry name" value="HIS_KIN"/>
    <property type="match status" value="1"/>
</dbReference>
<evidence type="ECO:0000256" key="5">
    <source>
        <dbReference type="ARBA" id="ARBA00022553"/>
    </source>
</evidence>
<dbReference type="Pfam" id="PF02518">
    <property type="entry name" value="HATPase_c"/>
    <property type="match status" value="1"/>
</dbReference>
<dbReference type="CDD" id="cd16916">
    <property type="entry name" value="HATPase_CheA-like"/>
    <property type="match status" value="1"/>
</dbReference>
<dbReference type="InterPro" id="IPR036061">
    <property type="entry name" value="CheW-like_dom_sf"/>
</dbReference>
<dbReference type="PRINTS" id="PR00344">
    <property type="entry name" value="BCTRLSENSOR"/>
</dbReference>
<organism evidence="16 17">
    <name type="scientific">Pseudomonas fluvialis</name>
    <dbReference type="NCBI Taxonomy" id="1793966"/>
    <lineage>
        <taxon>Bacteria</taxon>
        <taxon>Pseudomonadati</taxon>
        <taxon>Pseudomonadota</taxon>
        <taxon>Gammaproteobacteria</taxon>
        <taxon>Pseudomonadales</taxon>
        <taxon>Pseudomonadaceae</taxon>
        <taxon>Pseudomonas</taxon>
    </lineage>
</organism>
<dbReference type="CDD" id="cd00731">
    <property type="entry name" value="CheA_reg"/>
    <property type="match status" value="1"/>
</dbReference>
<dbReference type="PANTHER" id="PTHR43395">
    <property type="entry name" value="SENSOR HISTIDINE KINASE CHEA"/>
    <property type="match status" value="1"/>
</dbReference>
<dbReference type="Gene3D" id="2.30.30.40">
    <property type="entry name" value="SH3 Domains"/>
    <property type="match status" value="1"/>
</dbReference>
<evidence type="ECO:0000259" key="15">
    <source>
        <dbReference type="PROSITE" id="PS50894"/>
    </source>
</evidence>
<dbReference type="InterPro" id="IPR036097">
    <property type="entry name" value="HisK_dim/P_sf"/>
</dbReference>
<dbReference type="InterPro" id="IPR004358">
    <property type="entry name" value="Sig_transdc_His_kin-like_C"/>
</dbReference>
<keyword evidence="6" id="KW-0808">Transferase</keyword>
<dbReference type="SMART" id="SM00387">
    <property type="entry name" value="HATPase_c"/>
    <property type="match status" value="1"/>
</dbReference>
<dbReference type="GO" id="GO:0006935">
    <property type="term" value="P:chemotaxis"/>
    <property type="evidence" value="ECO:0007669"/>
    <property type="project" value="UniProtKB-KW"/>
</dbReference>
<feature type="modified residue" description="Phosphohistidine" evidence="12">
    <location>
        <position position="48"/>
    </location>
</feature>
<dbReference type="SMART" id="SM01231">
    <property type="entry name" value="H-kinase_dim"/>
    <property type="match status" value="1"/>
</dbReference>
<keyword evidence="7" id="KW-0547">Nucleotide-binding</keyword>
<dbReference type="SUPFAM" id="SSF47384">
    <property type="entry name" value="Homodimeric domain of signal transducing histidine kinase"/>
    <property type="match status" value="1"/>
</dbReference>
<evidence type="ECO:0000256" key="1">
    <source>
        <dbReference type="ARBA" id="ARBA00000085"/>
    </source>
</evidence>
<dbReference type="SMART" id="SM00073">
    <property type="entry name" value="HPT"/>
    <property type="match status" value="1"/>
</dbReference>
<evidence type="ECO:0000256" key="9">
    <source>
        <dbReference type="ARBA" id="ARBA00022840"/>
    </source>
</evidence>
<dbReference type="AlphaFoldDB" id="A0A2I0CQD1"/>
<dbReference type="FunFam" id="3.30.565.10:FF:000016">
    <property type="entry name" value="Chemotaxis protein CheA, putative"/>
    <property type="match status" value="1"/>
</dbReference>
<name>A0A2I0CQD1_9PSED</name>
<dbReference type="EMBL" id="PIYS01000014">
    <property type="protein sequence ID" value="PKF71357.1"/>
    <property type="molecule type" value="Genomic_DNA"/>
</dbReference>
<feature type="domain" description="HPt" evidence="15">
    <location>
        <begin position="1"/>
        <end position="105"/>
    </location>
</feature>
<evidence type="ECO:0000259" key="14">
    <source>
        <dbReference type="PROSITE" id="PS50851"/>
    </source>
</evidence>
<feature type="domain" description="CheW-like" evidence="14">
    <location>
        <begin position="585"/>
        <end position="717"/>
    </location>
</feature>
<dbReference type="InterPro" id="IPR003594">
    <property type="entry name" value="HATPase_dom"/>
</dbReference>
<dbReference type="SUPFAM" id="SSF50341">
    <property type="entry name" value="CheW-like"/>
    <property type="match status" value="1"/>
</dbReference>
<comment type="catalytic activity">
    <reaction evidence="1">
        <text>ATP + protein L-histidine = ADP + protein N-phospho-L-histidine.</text>
        <dbReference type="EC" id="2.7.13.3"/>
    </reaction>
</comment>
<dbReference type="Proteomes" id="UP000242861">
    <property type="component" value="Unassembled WGS sequence"/>
</dbReference>
<dbReference type="CDD" id="cd00088">
    <property type="entry name" value="HPT"/>
    <property type="match status" value="1"/>
</dbReference>
<dbReference type="InterPro" id="IPR004105">
    <property type="entry name" value="CheA-like_dim"/>
</dbReference>
<comment type="function">
    <text evidence="11">Involved in the transmission of sensory signals from the chemoreceptors to the flagellar motors. CheA is autophosphorylated; it can transfer its phosphate group to either CheB or CheY.</text>
</comment>
<keyword evidence="8" id="KW-0418">Kinase</keyword>
<evidence type="ECO:0000313" key="16">
    <source>
        <dbReference type="EMBL" id="PKF71357.1"/>
    </source>
</evidence>
<dbReference type="RefSeq" id="WP_101193316.1">
    <property type="nucleotide sequence ID" value="NZ_PIYS01000014.1"/>
</dbReference>
<sequence length="734" mass="80441">MSTSLDQALQTYIAEARELLEEMEAALLRLESAPDDAETLGAIFRAAHTIKGSAGLFGLDPIVSFTHIVEDILQRLRDGNLAVTAQLIALLLECGDHMQQLIEVVAVQGGQLDATAHAHECGLRERLYSYQQAVTEEACMPVVHAPEPTIEVCDEQHVSSELWHISLRFGPQVLRNGMDPLSFLRYLNSIGSIQRISTLSDSMPPMDSMDAESCYLGFEIELQSDAERATIAETFDFVRDDCQIHILPPHGKIAEYIEMLQQLPEDFSRLGELLVSSGALTPQELERGLAAQENPSGDQPQQLLGEILLEQRVVQPAVVQAALDKQSQLQEQRSREQRYVRVQADKLDELINLVGELVIAGAGASLLAQSCQDEALQEATSVVRGLVEEIRDGALRLRMVPIGDTFNRFQRVVRDVSQELGKDIELHISGAETELDKSVVEKIGDPLMHLLRNAMDHGIELPEVRQAAGKPSKGNLHLNAYHDSGSIVIEISDDGRGLDRQRILQKARERGLISSTATPTDAELYNLIFEAGFSTASAITSLSGRGVGMDVVKRNITALRGSVELDSQPGLGTRVRIRLPLTLAIIDGFLVGISQASYVVPLNMVQECVELSADDRRATRERGYLNLRGEVLPLIFLREHFNIDGSPGRRENVVVVRSAEHKAGLVVDELLGEFQTVIKPLGKLFSTLRGISGSTILGNGAVALILDVPALVQQITRQESHAAQRPAALSIFAR</sequence>
<dbReference type="SUPFAM" id="SSF47226">
    <property type="entry name" value="Histidine-containing phosphotransfer domain, HPT domain"/>
    <property type="match status" value="1"/>
</dbReference>
<gene>
    <name evidence="16" type="ORF">CW360_07815</name>
</gene>
<evidence type="ECO:0000259" key="13">
    <source>
        <dbReference type="PROSITE" id="PS50109"/>
    </source>
</evidence>
<dbReference type="InterPro" id="IPR002545">
    <property type="entry name" value="CheW-lke_dom"/>
</dbReference>
<evidence type="ECO:0000256" key="3">
    <source>
        <dbReference type="ARBA" id="ARBA00021495"/>
    </source>
</evidence>
<evidence type="ECO:0000256" key="11">
    <source>
        <dbReference type="ARBA" id="ARBA00035100"/>
    </source>
</evidence>
<dbReference type="FunFam" id="2.30.30.40:FF:000048">
    <property type="entry name" value="Chemotaxis protein CheA, putative"/>
    <property type="match status" value="1"/>
</dbReference>
<keyword evidence="10" id="KW-0902">Two-component regulatory system</keyword>
<evidence type="ECO:0000256" key="4">
    <source>
        <dbReference type="ARBA" id="ARBA00022500"/>
    </source>
</evidence>
<dbReference type="Pfam" id="PF01584">
    <property type="entry name" value="CheW"/>
    <property type="match status" value="1"/>
</dbReference>
<dbReference type="InterPro" id="IPR005467">
    <property type="entry name" value="His_kinase_dom"/>
</dbReference>
<proteinExistence type="predicted"/>
<feature type="domain" description="Histidine kinase" evidence="13">
    <location>
        <begin position="383"/>
        <end position="583"/>
    </location>
</feature>
<reference evidence="17" key="1">
    <citation type="submission" date="2017-12" db="EMBL/GenBank/DDBJ databases">
        <authorList>
            <person name="Yu X.-Y."/>
        </authorList>
    </citation>
    <scope>NUCLEOTIDE SEQUENCE [LARGE SCALE GENOMIC DNA]</scope>
    <source>
        <strain evidence="17">ZYSR67-Z</strain>
    </source>
</reference>
<dbReference type="Gene3D" id="1.10.287.560">
    <property type="entry name" value="Histidine kinase CheA-like, homodimeric domain"/>
    <property type="match status" value="1"/>
</dbReference>
<evidence type="ECO:0000256" key="8">
    <source>
        <dbReference type="ARBA" id="ARBA00022777"/>
    </source>
</evidence>
<dbReference type="GO" id="GO:0005737">
    <property type="term" value="C:cytoplasm"/>
    <property type="evidence" value="ECO:0007669"/>
    <property type="project" value="InterPro"/>
</dbReference>
<dbReference type="GO" id="GO:0005524">
    <property type="term" value="F:ATP binding"/>
    <property type="evidence" value="ECO:0007669"/>
    <property type="project" value="UniProtKB-KW"/>
</dbReference>
<evidence type="ECO:0000313" key="17">
    <source>
        <dbReference type="Proteomes" id="UP000242861"/>
    </source>
</evidence>
<dbReference type="Gene3D" id="3.30.565.10">
    <property type="entry name" value="Histidine kinase-like ATPase, C-terminal domain"/>
    <property type="match status" value="1"/>
</dbReference>
<dbReference type="SUPFAM" id="SSF55874">
    <property type="entry name" value="ATPase domain of HSP90 chaperone/DNA topoisomerase II/histidine kinase"/>
    <property type="match status" value="1"/>
</dbReference>
<dbReference type="InterPro" id="IPR008207">
    <property type="entry name" value="Sig_transdc_His_kin_Hpt_dom"/>
</dbReference>
<keyword evidence="9" id="KW-0067">ATP-binding</keyword>
<comment type="caution">
    <text evidence="16">The sequence shown here is derived from an EMBL/GenBank/DDBJ whole genome shotgun (WGS) entry which is preliminary data.</text>
</comment>
<dbReference type="GO" id="GO:0000155">
    <property type="term" value="F:phosphorelay sensor kinase activity"/>
    <property type="evidence" value="ECO:0007669"/>
    <property type="project" value="InterPro"/>
</dbReference>
<dbReference type="Pfam" id="PF02895">
    <property type="entry name" value="H-kinase_dim"/>
    <property type="match status" value="1"/>
</dbReference>
<dbReference type="InterPro" id="IPR037006">
    <property type="entry name" value="CheA-like_homodim_sf"/>
</dbReference>
<dbReference type="PANTHER" id="PTHR43395:SF10">
    <property type="entry name" value="CHEMOTAXIS PROTEIN CHEA"/>
    <property type="match status" value="1"/>
</dbReference>
<dbReference type="SMART" id="SM00260">
    <property type="entry name" value="CheW"/>
    <property type="match status" value="1"/>
</dbReference>
<dbReference type="PROSITE" id="PS50851">
    <property type="entry name" value="CHEW"/>
    <property type="match status" value="1"/>
</dbReference>